<evidence type="ECO:0000313" key="1">
    <source>
        <dbReference type="EMBL" id="KAJ9118276.1"/>
    </source>
</evidence>
<sequence length="210" mass="22181">MQREREATSGSQIATATHTPDNAGSGADEVNEIRVLKLRGGPILQRRVIWDEEVVDNEHLGRKSSKSTFFELGRFTSSQVDPVADVCVRLLVCCIYHKSRAFGESSSESDSSSSSSSSASDSDDDAPRPPPENDRPRGIGAGGRGMYPRDVDGKGKGKGKGKSSDEDGSESGMGSESDGGAGDGGARQVIPLSPPIHKSITNLLIPPFVH</sequence>
<evidence type="ECO:0000313" key="2">
    <source>
        <dbReference type="Proteomes" id="UP001243375"/>
    </source>
</evidence>
<proteinExistence type="predicted"/>
<name>A0ACC2X4D1_9TREE</name>
<gene>
    <name evidence="1" type="ORF">QFC22_004187</name>
</gene>
<reference evidence="1" key="1">
    <citation type="submission" date="2023-04" db="EMBL/GenBank/DDBJ databases">
        <title>Draft Genome sequencing of Naganishia species isolated from polar environments using Oxford Nanopore Technology.</title>
        <authorList>
            <person name="Leo P."/>
            <person name="Venkateswaran K."/>
        </authorList>
    </citation>
    <scope>NUCLEOTIDE SEQUENCE</scope>
    <source>
        <strain evidence="1">MNA-CCFEE 5425</strain>
    </source>
</reference>
<keyword evidence="2" id="KW-1185">Reference proteome</keyword>
<dbReference type="Proteomes" id="UP001243375">
    <property type="component" value="Unassembled WGS sequence"/>
</dbReference>
<accession>A0ACC2X4D1</accession>
<comment type="caution">
    <text evidence="1">The sequence shown here is derived from an EMBL/GenBank/DDBJ whole genome shotgun (WGS) entry which is preliminary data.</text>
</comment>
<dbReference type="EMBL" id="JASBWU010000011">
    <property type="protein sequence ID" value="KAJ9118276.1"/>
    <property type="molecule type" value="Genomic_DNA"/>
</dbReference>
<protein>
    <submittedName>
        <fullName evidence="1">Uncharacterized protein</fullName>
    </submittedName>
</protein>
<organism evidence="1 2">
    <name type="scientific">Naganishia vaughanmartiniae</name>
    <dbReference type="NCBI Taxonomy" id="1424756"/>
    <lineage>
        <taxon>Eukaryota</taxon>
        <taxon>Fungi</taxon>
        <taxon>Dikarya</taxon>
        <taxon>Basidiomycota</taxon>
        <taxon>Agaricomycotina</taxon>
        <taxon>Tremellomycetes</taxon>
        <taxon>Filobasidiales</taxon>
        <taxon>Filobasidiaceae</taxon>
        <taxon>Naganishia</taxon>
    </lineage>
</organism>